<evidence type="ECO:0000313" key="2">
    <source>
        <dbReference type="Proteomes" id="UP001060085"/>
    </source>
</evidence>
<dbReference type="EMBL" id="CM044703">
    <property type="protein sequence ID" value="KAI5673704.1"/>
    <property type="molecule type" value="Genomic_DNA"/>
</dbReference>
<name>A0ACC0BMA4_CATRO</name>
<gene>
    <name evidence="1" type="ORF">M9H77_14068</name>
</gene>
<accession>A0ACC0BMA4</accession>
<organism evidence="1 2">
    <name type="scientific">Catharanthus roseus</name>
    <name type="common">Madagascar periwinkle</name>
    <name type="synonym">Vinca rosea</name>
    <dbReference type="NCBI Taxonomy" id="4058"/>
    <lineage>
        <taxon>Eukaryota</taxon>
        <taxon>Viridiplantae</taxon>
        <taxon>Streptophyta</taxon>
        <taxon>Embryophyta</taxon>
        <taxon>Tracheophyta</taxon>
        <taxon>Spermatophyta</taxon>
        <taxon>Magnoliopsida</taxon>
        <taxon>eudicotyledons</taxon>
        <taxon>Gunneridae</taxon>
        <taxon>Pentapetalae</taxon>
        <taxon>asterids</taxon>
        <taxon>lamiids</taxon>
        <taxon>Gentianales</taxon>
        <taxon>Apocynaceae</taxon>
        <taxon>Rauvolfioideae</taxon>
        <taxon>Vinceae</taxon>
        <taxon>Catharanthinae</taxon>
        <taxon>Catharanthus</taxon>
    </lineage>
</organism>
<protein>
    <submittedName>
        <fullName evidence="1">Uncharacterized protein</fullName>
    </submittedName>
</protein>
<reference evidence="2" key="1">
    <citation type="journal article" date="2023" name="Nat. Plants">
        <title>Single-cell RNA sequencing provides a high-resolution roadmap for understanding the multicellular compartmentation of specialized metabolism.</title>
        <authorList>
            <person name="Sun S."/>
            <person name="Shen X."/>
            <person name="Li Y."/>
            <person name="Li Y."/>
            <person name="Wang S."/>
            <person name="Li R."/>
            <person name="Zhang H."/>
            <person name="Shen G."/>
            <person name="Guo B."/>
            <person name="Wei J."/>
            <person name="Xu J."/>
            <person name="St-Pierre B."/>
            <person name="Chen S."/>
            <person name="Sun C."/>
        </authorList>
    </citation>
    <scope>NUCLEOTIDE SEQUENCE [LARGE SCALE GENOMIC DNA]</scope>
</reference>
<keyword evidence="2" id="KW-1185">Reference proteome</keyword>
<sequence length="707" mass="77063">MDTYEATKIVLSRIQTLDPENASRITGYILIQDQGEKEMIRLAFSPESVLVSYVNQAKVCLGISSNSCSTPSTPSSPSPFSSNNPISNSNNPNRPNPFSQASPRIVIPNNTRFHLNNPSSPSSPWSARSSSSRSASYAAVVNGSTNTASGSSNSSLSLPFYANNNSDLSDEFGNIQVQDQLSFLDESMDPIVSPSGRSDSVLFPYGNCEDNTAHHHQQLHRRSCSVNDVFLGGEDGGGGGGSSGFGWRPCLYFARGFCKNGSSCKFLHNGGGFGEGDSSPDAVGPMVGSPSKIGSFDELLRIKAIQQQRFAAAQQLMASGAPPPFAYSKCMNFLSENQRSAAAALMMGDEFHKFGRCRPDRSDFSALGLGGNASSASRQIYLTFPADSTFKEEDVSNYFSIYGPVQDVRIPYQQKRMFGFVTFVYPETVKLILAKGNPHFVCDSRVLVKPYKEKGKVPDKKQQQQQQHLDRGEFAGCLSPSTLDSREPYELPFGARMFYSTQEMMMRRKMEQEAELQQAIELQGRRLRNLQLMDLNNHHHNHQFQPSMMAGVSVPSASQLQPHTNQNLVLPSDGINPEVLEDPSNNQESANSPTAAAGEQVLQDTTEGPNHGNESGKEEHSKVENSDFSESLENILPDNLFASPTKSAENHSAFATASASADESTPITSSSNYIPMLPNTSTLSMASLKSCYFQMPRFSSGQEATEI</sequence>
<proteinExistence type="predicted"/>
<evidence type="ECO:0000313" key="1">
    <source>
        <dbReference type="EMBL" id="KAI5673704.1"/>
    </source>
</evidence>
<comment type="caution">
    <text evidence="1">The sequence shown here is derived from an EMBL/GenBank/DDBJ whole genome shotgun (WGS) entry which is preliminary data.</text>
</comment>
<dbReference type="Proteomes" id="UP001060085">
    <property type="component" value="Linkage Group LG03"/>
</dbReference>